<accession>A0A537K0V0</accession>
<gene>
    <name evidence="1" type="ORF">E6H00_09970</name>
</gene>
<dbReference type="AlphaFoldDB" id="A0A537K0V0"/>
<evidence type="ECO:0000313" key="2">
    <source>
        <dbReference type="Proteomes" id="UP000318509"/>
    </source>
</evidence>
<dbReference type="Gene3D" id="3.40.50.720">
    <property type="entry name" value="NAD(P)-binding Rossmann-like Domain"/>
    <property type="match status" value="1"/>
</dbReference>
<sequence>RIAVELIRDVGFDPVDAGPLRIARYIEPFALLVGQLAYEGKGGPELAYRFERLAK</sequence>
<feature type="non-terminal residue" evidence="1">
    <location>
        <position position="1"/>
    </location>
</feature>
<keyword evidence="1" id="KW-0812">Transmembrane</keyword>
<evidence type="ECO:0000313" key="1">
    <source>
        <dbReference type="EMBL" id="TMI89418.1"/>
    </source>
</evidence>
<name>A0A537K0V0_9BACT</name>
<keyword evidence="1" id="KW-0472">Membrane</keyword>
<comment type="caution">
    <text evidence="1">The sequence shown here is derived from an EMBL/GenBank/DDBJ whole genome shotgun (WGS) entry which is preliminary data.</text>
</comment>
<protein>
    <submittedName>
        <fullName evidence="1">Transmembrane reductase oxidoreductase</fullName>
    </submittedName>
</protein>
<reference evidence="1 2" key="1">
    <citation type="journal article" date="2019" name="Nat. Microbiol.">
        <title>Mediterranean grassland soil C-N compound turnover is dependent on rainfall and depth, and is mediated by genomically divergent microorganisms.</title>
        <authorList>
            <person name="Diamond S."/>
            <person name="Andeer P.F."/>
            <person name="Li Z."/>
            <person name="Crits-Christoph A."/>
            <person name="Burstein D."/>
            <person name="Anantharaman K."/>
            <person name="Lane K.R."/>
            <person name="Thomas B.C."/>
            <person name="Pan C."/>
            <person name="Northen T.R."/>
            <person name="Banfield J.F."/>
        </authorList>
    </citation>
    <scope>NUCLEOTIDE SEQUENCE [LARGE SCALE GENOMIC DNA]</scope>
    <source>
        <strain evidence="1">NP_3</strain>
    </source>
</reference>
<proteinExistence type="predicted"/>
<organism evidence="1 2">
    <name type="scientific">Candidatus Segetimicrobium genomatis</name>
    <dbReference type="NCBI Taxonomy" id="2569760"/>
    <lineage>
        <taxon>Bacteria</taxon>
        <taxon>Bacillati</taxon>
        <taxon>Candidatus Sysuimicrobiota</taxon>
        <taxon>Candidatus Sysuimicrobiia</taxon>
        <taxon>Candidatus Sysuimicrobiales</taxon>
        <taxon>Candidatus Segetimicrobiaceae</taxon>
        <taxon>Candidatus Segetimicrobium</taxon>
    </lineage>
</organism>
<dbReference type="Proteomes" id="UP000318509">
    <property type="component" value="Unassembled WGS sequence"/>
</dbReference>
<dbReference type="EMBL" id="VBAK01000124">
    <property type="protein sequence ID" value="TMI89418.1"/>
    <property type="molecule type" value="Genomic_DNA"/>
</dbReference>